<proteinExistence type="predicted"/>
<protein>
    <submittedName>
        <fullName evidence="1">Neopullulanase</fullName>
        <ecNumber evidence="1">3.2.1.135</ecNumber>
    </submittedName>
</protein>
<reference evidence="2" key="1">
    <citation type="submission" date="2014-09" db="EMBL/GenBank/DDBJ databases">
        <title>Vibrio variabilis JCM 19239. (C206) whole genome shotgun sequence.</title>
        <authorList>
            <person name="Sawabe T."/>
            <person name="Meirelles P."/>
            <person name="Nakanishi M."/>
            <person name="Sayaka M."/>
            <person name="Hattori M."/>
            <person name="Ohkuma M."/>
        </authorList>
    </citation>
    <scope>NUCLEOTIDE SEQUENCE [LARGE SCALE GENOMIC DNA]</scope>
    <source>
        <strain evidence="2">JCM 19239</strain>
    </source>
</reference>
<gene>
    <name evidence="1" type="ORF">JCM19239_409</name>
</gene>
<keyword evidence="2" id="KW-1185">Reference proteome</keyword>
<name>A0ABQ0JJ69_9VIBR</name>
<organism evidence="1 2">
    <name type="scientific">Vibrio variabilis</name>
    <dbReference type="NCBI Taxonomy" id="990271"/>
    <lineage>
        <taxon>Bacteria</taxon>
        <taxon>Pseudomonadati</taxon>
        <taxon>Pseudomonadota</taxon>
        <taxon>Gammaproteobacteria</taxon>
        <taxon>Vibrionales</taxon>
        <taxon>Vibrionaceae</taxon>
        <taxon>Vibrio</taxon>
    </lineage>
</organism>
<keyword evidence="1" id="KW-0378">Hydrolase</keyword>
<dbReference type="EMBL" id="BBMS01000050">
    <property type="protein sequence ID" value="GAL28796.1"/>
    <property type="molecule type" value="Genomic_DNA"/>
</dbReference>
<dbReference type="GO" id="GO:0031216">
    <property type="term" value="F:neopullulanase activity"/>
    <property type="evidence" value="ECO:0007669"/>
    <property type="project" value="UniProtKB-EC"/>
</dbReference>
<evidence type="ECO:0000313" key="1">
    <source>
        <dbReference type="EMBL" id="GAL28796.1"/>
    </source>
</evidence>
<evidence type="ECO:0000313" key="2">
    <source>
        <dbReference type="Proteomes" id="UP000029223"/>
    </source>
</evidence>
<dbReference type="Proteomes" id="UP000029223">
    <property type="component" value="Unassembled WGS sequence"/>
</dbReference>
<sequence length="52" mass="5775">MQTHSAYPSHAKPNLMLGNHDLVRFGDLIQRGNLAEPPMMAIGSDTKQLSHF</sequence>
<comment type="caution">
    <text evidence="1">The sequence shown here is derived from an EMBL/GenBank/DDBJ whole genome shotgun (WGS) entry which is preliminary data.</text>
</comment>
<keyword evidence="1" id="KW-0326">Glycosidase</keyword>
<accession>A0ABQ0JJ69</accession>
<dbReference type="EC" id="3.2.1.135" evidence="1"/>
<reference evidence="2" key="2">
    <citation type="submission" date="2014-09" db="EMBL/GenBank/DDBJ databases">
        <authorList>
            <consortium name="NBRP consortium"/>
            <person name="Sawabe T."/>
            <person name="Meirelles P."/>
            <person name="Nakanishi M."/>
            <person name="Sayaka M."/>
            <person name="Hattori M."/>
            <person name="Ohkuma M."/>
        </authorList>
    </citation>
    <scope>NUCLEOTIDE SEQUENCE [LARGE SCALE GENOMIC DNA]</scope>
    <source>
        <strain evidence="2">JCM 19239</strain>
    </source>
</reference>